<sequence>MRSSLADKRWHSAGIGSPRRPQDMRIAIPIHAFEPGGVERVGLRLAERWQEEGHDVAVVLGRDRGTCREDRPALDYRTFREPIPTAGWETIWMMLCLLRFLMRERPDVIFCPGLTYTAPCVVARLLLGQCCPPVVVKVSNDLDRPDMSGPLAAPYRAWLSLQGRLLDHFVAIGAPMREPVASALQIKADRVSVIPDPALSQAECAGLAKLAGRKANDRAGRSFLAVGRLVPQKNFALLLRAFAAMASPGDRLAIAGEGPCRAALEREAGRLGIAAQLTMPGHVHDMTALYRDADVLVLSSDYEGVPAVVIEALAAGLPIAATDCCASMAWLAGDGAFGRLAPRGDAAALARAMVEASKLDPPQEDRRCFAADFTLERASQHYLGLFAEACEAQAPEKSGEQVREPRGGGVCQGNHHHKA</sequence>
<dbReference type="Proteomes" id="UP000309389">
    <property type="component" value="Unassembled WGS sequence"/>
</dbReference>
<feature type="domain" description="Glycosyltransferase subfamily 4-like N-terminal" evidence="2">
    <location>
        <begin position="35"/>
        <end position="195"/>
    </location>
</feature>
<gene>
    <name evidence="3" type="ORF">E5222_01115</name>
</gene>
<protein>
    <submittedName>
        <fullName evidence="3">Glycosyltransferase</fullName>
    </submittedName>
</protein>
<dbReference type="EMBL" id="SSHH01000001">
    <property type="protein sequence ID" value="TIX51112.1"/>
    <property type="molecule type" value="Genomic_DNA"/>
</dbReference>
<feature type="region of interest" description="Disordered" evidence="1">
    <location>
        <begin position="396"/>
        <end position="419"/>
    </location>
</feature>
<proteinExistence type="predicted"/>
<dbReference type="PANTHER" id="PTHR12526">
    <property type="entry name" value="GLYCOSYLTRANSFERASE"/>
    <property type="match status" value="1"/>
</dbReference>
<keyword evidence="3" id="KW-0808">Transferase</keyword>
<feature type="compositionally biased region" description="Basic and acidic residues" evidence="1">
    <location>
        <begin position="1"/>
        <end position="10"/>
    </location>
</feature>
<evidence type="ECO:0000313" key="3">
    <source>
        <dbReference type="EMBL" id="TIX51112.1"/>
    </source>
</evidence>
<dbReference type="InterPro" id="IPR028098">
    <property type="entry name" value="Glyco_trans_4-like_N"/>
</dbReference>
<keyword evidence="4" id="KW-1185">Reference proteome</keyword>
<dbReference type="CDD" id="cd03811">
    <property type="entry name" value="GT4_GT28_WabH-like"/>
    <property type="match status" value="1"/>
</dbReference>
<dbReference type="PANTHER" id="PTHR12526:SF636">
    <property type="entry name" value="BLL3647 PROTEIN"/>
    <property type="match status" value="1"/>
</dbReference>
<name>A0A4T3F641_9SPHN</name>
<dbReference type="Pfam" id="PF13692">
    <property type="entry name" value="Glyco_trans_1_4"/>
    <property type="match status" value="1"/>
</dbReference>
<dbReference type="GO" id="GO:0016757">
    <property type="term" value="F:glycosyltransferase activity"/>
    <property type="evidence" value="ECO:0007669"/>
    <property type="project" value="UniProtKB-ARBA"/>
</dbReference>
<reference evidence="3 4" key="1">
    <citation type="submission" date="2019-04" db="EMBL/GenBank/DDBJ databases">
        <title>Altererythrobacter aquimixticola sp. nov., isolated from sediment of junction between the ocean and a freshwater spring.</title>
        <authorList>
            <person name="Yoon J.-H."/>
        </authorList>
    </citation>
    <scope>NUCLEOTIDE SEQUENCE [LARGE SCALE GENOMIC DNA]</scope>
    <source>
        <strain evidence="3 4">SSKS-13</strain>
    </source>
</reference>
<accession>A0A4T3F641</accession>
<dbReference type="Gene3D" id="3.40.50.2000">
    <property type="entry name" value="Glycogen Phosphorylase B"/>
    <property type="match status" value="2"/>
</dbReference>
<evidence type="ECO:0000256" key="1">
    <source>
        <dbReference type="SAM" id="MobiDB-lite"/>
    </source>
</evidence>
<dbReference type="OrthoDB" id="9790710at2"/>
<evidence type="ECO:0000313" key="4">
    <source>
        <dbReference type="Proteomes" id="UP000309389"/>
    </source>
</evidence>
<dbReference type="Pfam" id="PF13439">
    <property type="entry name" value="Glyco_transf_4"/>
    <property type="match status" value="1"/>
</dbReference>
<organism evidence="3 4">
    <name type="scientific">Alteraurantiacibacter aquimixticola</name>
    <dbReference type="NCBI Taxonomy" id="2489173"/>
    <lineage>
        <taxon>Bacteria</taxon>
        <taxon>Pseudomonadati</taxon>
        <taxon>Pseudomonadota</taxon>
        <taxon>Alphaproteobacteria</taxon>
        <taxon>Sphingomonadales</taxon>
        <taxon>Erythrobacteraceae</taxon>
        <taxon>Alteraurantiacibacter</taxon>
    </lineage>
</organism>
<evidence type="ECO:0000259" key="2">
    <source>
        <dbReference type="Pfam" id="PF13439"/>
    </source>
</evidence>
<dbReference type="AlphaFoldDB" id="A0A4T3F641"/>
<feature type="region of interest" description="Disordered" evidence="1">
    <location>
        <begin position="1"/>
        <end position="21"/>
    </location>
</feature>
<dbReference type="SUPFAM" id="SSF53756">
    <property type="entry name" value="UDP-Glycosyltransferase/glycogen phosphorylase"/>
    <property type="match status" value="1"/>
</dbReference>
<comment type="caution">
    <text evidence="3">The sequence shown here is derived from an EMBL/GenBank/DDBJ whole genome shotgun (WGS) entry which is preliminary data.</text>
</comment>
<feature type="compositionally biased region" description="Basic and acidic residues" evidence="1">
    <location>
        <begin position="397"/>
        <end position="406"/>
    </location>
</feature>